<protein>
    <submittedName>
        <fullName evidence="4">Flavin reductase</fullName>
    </submittedName>
</protein>
<dbReference type="GO" id="GO:0010181">
    <property type="term" value="F:FMN binding"/>
    <property type="evidence" value="ECO:0007669"/>
    <property type="project" value="InterPro"/>
</dbReference>
<dbReference type="SMART" id="SM00903">
    <property type="entry name" value="Flavin_Reduct"/>
    <property type="match status" value="1"/>
</dbReference>
<evidence type="ECO:0000256" key="2">
    <source>
        <dbReference type="ARBA" id="ARBA00023002"/>
    </source>
</evidence>
<reference evidence="4" key="1">
    <citation type="journal article" date="2014" name="Int. J. Syst. Evol. Microbiol.">
        <title>Complete genome sequence of Corynebacterium casei LMG S-19264T (=DSM 44701T), isolated from a smear-ripened cheese.</title>
        <authorList>
            <consortium name="US DOE Joint Genome Institute (JGI-PGF)"/>
            <person name="Walter F."/>
            <person name="Albersmeier A."/>
            <person name="Kalinowski J."/>
            <person name="Ruckert C."/>
        </authorList>
    </citation>
    <scope>NUCLEOTIDE SEQUENCE</scope>
    <source>
        <strain evidence="4">JCM 19831</strain>
    </source>
</reference>
<dbReference type="Gene3D" id="2.30.110.10">
    <property type="entry name" value="Electron Transport, Fmn-binding Protein, Chain A"/>
    <property type="match status" value="1"/>
</dbReference>
<gene>
    <name evidence="4" type="ORF">GCM10007977_070520</name>
</gene>
<dbReference type="InterPro" id="IPR002563">
    <property type="entry name" value="Flavin_Rdtase-like_dom"/>
</dbReference>
<comment type="caution">
    <text evidence="4">The sequence shown here is derived from an EMBL/GenBank/DDBJ whole genome shotgun (WGS) entry which is preliminary data.</text>
</comment>
<evidence type="ECO:0000256" key="1">
    <source>
        <dbReference type="ARBA" id="ARBA00008898"/>
    </source>
</evidence>
<dbReference type="Pfam" id="PF01613">
    <property type="entry name" value="Flavin_Reduct"/>
    <property type="match status" value="1"/>
</dbReference>
<dbReference type="SUPFAM" id="SSF50475">
    <property type="entry name" value="FMN-binding split barrel"/>
    <property type="match status" value="1"/>
</dbReference>
<organism evidence="4 5">
    <name type="scientific">Dactylosporangium sucinum</name>
    <dbReference type="NCBI Taxonomy" id="1424081"/>
    <lineage>
        <taxon>Bacteria</taxon>
        <taxon>Bacillati</taxon>
        <taxon>Actinomycetota</taxon>
        <taxon>Actinomycetes</taxon>
        <taxon>Micromonosporales</taxon>
        <taxon>Micromonosporaceae</taxon>
        <taxon>Dactylosporangium</taxon>
    </lineage>
</organism>
<dbReference type="AlphaFoldDB" id="A0A917U5L7"/>
<keyword evidence="2" id="KW-0560">Oxidoreductase</keyword>
<dbReference type="InterPro" id="IPR014757">
    <property type="entry name" value="Tscrpt_reg_IclR_C"/>
</dbReference>
<proteinExistence type="inferred from homology"/>
<dbReference type="Proteomes" id="UP000642070">
    <property type="component" value="Unassembled WGS sequence"/>
</dbReference>
<feature type="domain" description="IclR-ED" evidence="3">
    <location>
        <begin position="162"/>
        <end position="386"/>
    </location>
</feature>
<keyword evidence="5" id="KW-1185">Reference proteome</keyword>
<reference evidence="4" key="2">
    <citation type="submission" date="2020-09" db="EMBL/GenBank/DDBJ databases">
        <authorList>
            <person name="Sun Q."/>
            <person name="Ohkuma M."/>
        </authorList>
    </citation>
    <scope>NUCLEOTIDE SEQUENCE</scope>
    <source>
        <strain evidence="4">JCM 19831</strain>
    </source>
</reference>
<sequence>MPTFDPKQFRQVLGHYPTGVTVITACGDDGVPVGMAVGSFTSVSLDPPLVAFFPDKSSTTFPKIRAAGAFCVNVLAADQEHICRAMAAKGADKFAGIAWRRLPSGAPVLDGAVAWIDCELDVLHEAGDHYIAVGRVLGLDVARPSLPLVFFQGGYGRFAPMSLTAPAEPDLAELLWQVDLARPTMEQVAADLGVECLATALVGGELAILACTGRPNGRSVPTRVGQRIPFVPPLGGPFVAWAGEAAVAEWLARLGPGAALSDVQRHRQVLARVQERGWSLGLGSASHRELEVALALLPLRGPREQEWQHVRRVVDRLGGEYEPEDLGARATYQVRNLNVPVFGPDGDVVLLLSIYGLPHESSLADVYRYRDRMLLAADAVTAALGGRRPVPA</sequence>
<dbReference type="PANTHER" id="PTHR30466:SF11">
    <property type="entry name" value="FLAVIN-DEPENDENT MONOOXYGENASE, REDUCTASE SUBUNIT HSAB"/>
    <property type="match status" value="1"/>
</dbReference>
<dbReference type="PROSITE" id="PS51257">
    <property type="entry name" value="PROKAR_LIPOPROTEIN"/>
    <property type="match status" value="1"/>
</dbReference>
<dbReference type="InterPro" id="IPR012349">
    <property type="entry name" value="Split_barrel_FMN-bd"/>
</dbReference>
<dbReference type="EMBL" id="BMPI01000042">
    <property type="protein sequence ID" value="GGM58882.1"/>
    <property type="molecule type" value="Genomic_DNA"/>
</dbReference>
<dbReference type="GO" id="GO:0042602">
    <property type="term" value="F:riboflavin reductase (NADPH) activity"/>
    <property type="evidence" value="ECO:0007669"/>
    <property type="project" value="TreeGrafter"/>
</dbReference>
<dbReference type="RefSeq" id="WP_190254348.1">
    <property type="nucleotide sequence ID" value="NZ_BMPI01000042.1"/>
</dbReference>
<dbReference type="InterPro" id="IPR029016">
    <property type="entry name" value="GAF-like_dom_sf"/>
</dbReference>
<dbReference type="PANTHER" id="PTHR30466">
    <property type="entry name" value="FLAVIN REDUCTASE"/>
    <property type="match status" value="1"/>
</dbReference>
<evidence type="ECO:0000313" key="4">
    <source>
        <dbReference type="EMBL" id="GGM58882.1"/>
    </source>
</evidence>
<name>A0A917U5L7_9ACTN</name>
<dbReference type="Gene3D" id="3.30.450.40">
    <property type="match status" value="1"/>
</dbReference>
<dbReference type="SUPFAM" id="SSF55781">
    <property type="entry name" value="GAF domain-like"/>
    <property type="match status" value="1"/>
</dbReference>
<dbReference type="PROSITE" id="PS51078">
    <property type="entry name" value="ICLR_ED"/>
    <property type="match status" value="1"/>
</dbReference>
<evidence type="ECO:0000259" key="3">
    <source>
        <dbReference type="PROSITE" id="PS51078"/>
    </source>
</evidence>
<comment type="similarity">
    <text evidence="1">Belongs to the non-flavoprotein flavin reductase family.</text>
</comment>
<dbReference type="InterPro" id="IPR050268">
    <property type="entry name" value="NADH-dep_flavin_reductase"/>
</dbReference>
<accession>A0A917U5L7</accession>
<evidence type="ECO:0000313" key="5">
    <source>
        <dbReference type="Proteomes" id="UP000642070"/>
    </source>
</evidence>